<evidence type="ECO:0000256" key="3">
    <source>
        <dbReference type="ARBA" id="ARBA00022691"/>
    </source>
</evidence>
<feature type="binding site" evidence="4">
    <location>
        <position position="355"/>
    </location>
    <ligand>
        <name>S-adenosyl-L-methionine</name>
        <dbReference type="ChEBI" id="CHEBI:59789"/>
    </ligand>
</feature>
<dbReference type="SUPFAM" id="SSF50249">
    <property type="entry name" value="Nucleic acid-binding proteins"/>
    <property type="match status" value="1"/>
</dbReference>
<keyword evidence="7" id="KW-1185">Reference proteome</keyword>
<dbReference type="GO" id="GO:0070475">
    <property type="term" value="P:rRNA base methylation"/>
    <property type="evidence" value="ECO:0007669"/>
    <property type="project" value="TreeGrafter"/>
</dbReference>
<proteinExistence type="inferred from homology"/>
<dbReference type="GO" id="GO:0070041">
    <property type="term" value="F:rRNA (uridine-C5-)-methyltransferase activity"/>
    <property type="evidence" value="ECO:0007669"/>
    <property type="project" value="TreeGrafter"/>
</dbReference>
<evidence type="ECO:0000313" key="7">
    <source>
        <dbReference type="Proteomes" id="UP000290909"/>
    </source>
</evidence>
<organism evidence="6 7">
    <name type="scientific">Acholeplasma hippikon</name>
    <dbReference type="NCBI Taxonomy" id="264636"/>
    <lineage>
        <taxon>Bacteria</taxon>
        <taxon>Bacillati</taxon>
        <taxon>Mycoplasmatota</taxon>
        <taxon>Mollicutes</taxon>
        <taxon>Acholeplasmatales</taxon>
        <taxon>Acholeplasmataceae</taxon>
        <taxon>Acholeplasma</taxon>
    </lineage>
</organism>
<dbReference type="Gene3D" id="2.40.50.1070">
    <property type="match status" value="1"/>
</dbReference>
<accession>A0A449BHZ4</accession>
<keyword evidence="1 4" id="KW-0489">Methyltransferase</keyword>
<feature type="domain" description="TRAM" evidence="5">
    <location>
        <begin position="2"/>
        <end position="60"/>
    </location>
</feature>
<dbReference type="InterPro" id="IPR012340">
    <property type="entry name" value="NA-bd_OB-fold"/>
</dbReference>
<dbReference type="EMBL" id="LR215050">
    <property type="protein sequence ID" value="VEU82033.1"/>
    <property type="molecule type" value="Genomic_DNA"/>
</dbReference>
<comment type="similarity">
    <text evidence="4">Belongs to the class I-like SAM-binding methyltransferase superfamily. RNA M5U methyltransferase family.</text>
</comment>
<dbReference type="Gene3D" id="3.40.50.150">
    <property type="entry name" value="Vaccinia Virus protein VP39"/>
    <property type="match status" value="1"/>
</dbReference>
<dbReference type="KEGG" id="ahk:NCTC10172_00038"/>
<evidence type="ECO:0000259" key="5">
    <source>
        <dbReference type="PROSITE" id="PS50926"/>
    </source>
</evidence>
<dbReference type="STRING" id="1408416.GCA_000702765_00619"/>
<dbReference type="InterPro" id="IPR010280">
    <property type="entry name" value="U5_MeTrfase_fam"/>
</dbReference>
<sequence length="423" mass="48510">MEYKINDILEVTAYEVDRFGQGVSKVDDIIIFTPGLLKDEKAQVTIIDVKSKFLQAKIKKLLTTSPERKTMTSKLGALDLYHLKDDKQNDWQAEITAKEFKRSLGYEAPLGEVIQSEKTLNYRNKVVYHVLDDEMMRLGLYTTTPIELVEVHTFILNSHAIQRCIAKIQQQSIKVDPKVFKHIMLRSNEKEEVLVTLVAYEKEFTGLKELVEKIKTFKEVVGITLNIKPNEKTILGNESYTLYGKNELTFTEGSLKLKINDRSFMQVNLPVMIKTYERIASEINGETVIDCYSGIGSIGYFIGKNAKRIVMIESNKENIKMANDLKPYYQGSFEIRSGLAEQVLPKLDAEILVIDPPRAGLHKSLLTVLNQKQFKKIIYLSCELNTLTRDLKVLRETYKLKEVIPVRMFPQTTSIETLVILER</sequence>
<evidence type="ECO:0000313" key="6">
    <source>
        <dbReference type="EMBL" id="VEU82033.1"/>
    </source>
</evidence>
<dbReference type="Pfam" id="PF01938">
    <property type="entry name" value="TRAM"/>
    <property type="match status" value="1"/>
</dbReference>
<evidence type="ECO:0000256" key="2">
    <source>
        <dbReference type="ARBA" id="ARBA00022679"/>
    </source>
</evidence>
<dbReference type="PANTHER" id="PTHR11061">
    <property type="entry name" value="RNA M5U METHYLTRANSFERASE"/>
    <property type="match status" value="1"/>
</dbReference>
<dbReference type="Proteomes" id="UP000290909">
    <property type="component" value="Chromosome"/>
</dbReference>
<feature type="binding site" evidence="4">
    <location>
        <position position="313"/>
    </location>
    <ligand>
        <name>S-adenosyl-L-methionine</name>
        <dbReference type="ChEBI" id="CHEBI:59789"/>
    </ligand>
</feature>
<protein>
    <submittedName>
        <fullName evidence="6">tRNA (Uracil-5-)-methyltransferase related enzyme</fullName>
        <ecNumber evidence="6">2.1.1.189</ecNumber>
    </submittedName>
</protein>
<dbReference type="PROSITE" id="PS51687">
    <property type="entry name" value="SAM_MT_RNA_M5U"/>
    <property type="match status" value="1"/>
</dbReference>
<keyword evidence="3 4" id="KW-0949">S-adenosyl-L-methionine</keyword>
<dbReference type="AlphaFoldDB" id="A0A449BHZ4"/>
<keyword evidence="2 4" id="KW-0808">Transferase</keyword>
<dbReference type="Pfam" id="PF05958">
    <property type="entry name" value="tRNA_U5-meth_tr"/>
    <property type="match status" value="1"/>
</dbReference>
<feature type="binding site" evidence="4">
    <location>
        <position position="292"/>
    </location>
    <ligand>
        <name>S-adenosyl-L-methionine</name>
        <dbReference type="ChEBI" id="CHEBI:59789"/>
    </ligand>
</feature>
<dbReference type="InterPro" id="IPR002792">
    <property type="entry name" value="TRAM_dom"/>
</dbReference>
<reference evidence="6 7" key="1">
    <citation type="submission" date="2019-01" db="EMBL/GenBank/DDBJ databases">
        <authorList>
            <consortium name="Pathogen Informatics"/>
        </authorList>
    </citation>
    <scope>NUCLEOTIDE SEQUENCE [LARGE SCALE GENOMIC DNA]</scope>
    <source>
        <strain evidence="6 7">NCTC10172</strain>
    </source>
</reference>
<evidence type="ECO:0000256" key="1">
    <source>
        <dbReference type="ARBA" id="ARBA00022603"/>
    </source>
</evidence>
<dbReference type="SUPFAM" id="SSF53335">
    <property type="entry name" value="S-adenosyl-L-methionine-dependent methyltransferases"/>
    <property type="match status" value="1"/>
</dbReference>
<evidence type="ECO:0000256" key="4">
    <source>
        <dbReference type="PROSITE-ProRule" id="PRU01024"/>
    </source>
</evidence>
<dbReference type="EC" id="2.1.1.189" evidence="6"/>
<gene>
    <name evidence="6" type="primary">trmA_1</name>
    <name evidence="6" type="ORF">NCTC10172_00038</name>
</gene>
<name>A0A449BHZ4_9MOLU</name>
<feature type="binding site" evidence="4">
    <location>
        <position position="266"/>
    </location>
    <ligand>
        <name>S-adenosyl-L-methionine</name>
        <dbReference type="ChEBI" id="CHEBI:59789"/>
    </ligand>
</feature>
<dbReference type="PROSITE" id="PS50926">
    <property type="entry name" value="TRAM"/>
    <property type="match status" value="1"/>
</dbReference>
<dbReference type="NCBIfam" id="TIGR00479">
    <property type="entry name" value="rumA"/>
    <property type="match status" value="1"/>
</dbReference>
<dbReference type="PANTHER" id="PTHR11061:SF30">
    <property type="entry name" value="TRNA (URACIL(54)-C(5))-METHYLTRANSFERASE"/>
    <property type="match status" value="1"/>
</dbReference>
<feature type="active site" description="Nucleophile" evidence="4">
    <location>
        <position position="382"/>
    </location>
</feature>
<dbReference type="Gene3D" id="2.40.50.140">
    <property type="entry name" value="Nucleic acid-binding proteins"/>
    <property type="match status" value="1"/>
</dbReference>
<dbReference type="RefSeq" id="WP_035368850.1">
    <property type="nucleotide sequence ID" value="NZ_LR215050.1"/>
</dbReference>
<dbReference type="InterPro" id="IPR029063">
    <property type="entry name" value="SAM-dependent_MTases_sf"/>
</dbReference>